<keyword evidence="3" id="KW-1185">Reference proteome</keyword>
<evidence type="ECO:0000256" key="1">
    <source>
        <dbReference type="SAM" id="MobiDB-lite"/>
    </source>
</evidence>
<comment type="caution">
    <text evidence="2">The sequence shown here is derived from an EMBL/GenBank/DDBJ whole genome shotgun (WGS) entry which is preliminary data.</text>
</comment>
<name>A0A812MHT7_SYMPI</name>
<sequence length="150" mass="16533">FKPKGEADEAEEDEEEVVDAWKGVAPIDRVKAERPDLFKNGPLKKPVVIGKNWERQAACADCKFEPMNGWGNMYCSRCGHADAMVRACLANNKHYDLHKLPTLDKIICLLGTNMTPPGPQHVRQPETYDRSGDSPERRASRGSGGIGGGK</sequence>
<reference evidence="2" key="1">
    <citation type="submission" date="2021-02" db="EMBL/GenBank/DDBJ databases">
        <authorList>
            <person name="Dougan E. K."/>
            <person name="Rhodes N."/>
            <person name="Thang M."/>
            <person name="Chan C."/>
        </authorList>
    </citation>
    <scope>NUCLEOTIDE SEQUENCE</scope>
</reference>
<feature type="region of interest" description="Disordered" evidence="1">
    <location>
        <begin position="115"/>
        <end position="150"/>
    </location>
</feature>
<gene>
    <name evidence="2" type="ORF">SPIL2461_LOCUS5602</name>
</gene>
<organism evidence="2 3">
    <name type="scientific">Symbiodinium pilosum</name>
    <name type="common">Dinoflagellate</name>
    <dbReference type="NCBI Taxonomy" id="2952"/>
    <lineage>
        <taxon>Eukaryota</taxon>
        <taxon>Sar</taxon>
        <taxon>Alveolata</taxon>
        <taxon>Dinophyceae</taxon>
        <taxon>Suessiales</taxon>
        <taxon>Symbiodiniaceae</taxon>
        <taxon>Symbiodinium</taxon>
    </lineage>
</organism>
<evidence type="ECO:0000313" key="2">
    <source>
        <dbReference type="EMBL" id="CAE7263368.1"/>
    </source>
</evidence>
<dbReference type="OrthoDB" id="10346686at2759"/>
<dbReference type="Proteomes" id="UP000649617">
    <property type="component" value="Unassembled WGS sequence"/>
</dbReference>
<accession>A0A812MHT7</accession>
<dbReference type="EMBL" id="CAJNIZ010008003">
    <property type="protein sequence ID" value="CAE7263368.1"/>
    <property type="molecule type" value="Genomic_DNA"/>
</dbReference>
<feature type="compositionally biased region" description="Basic and acidic residues" evidence="1">
    <location>
        <begin position="123"/>
        <end position="139"/>
    </location>
</feature>
<dbReference type="AlphaFoldDB" id="A0A812MHT7"/>
<feature type="non-terminal residue" evidence="2">
    <location>
        <position position="1"/>
    </location>
</feature>
<protein>
    <submittedName>
        <fullName evidence="2">Uncharacterized protein</fullName>
    </submittedName>
</protein>
<evidence type="ECO:0000313" key="3">
    <source>
        <dbReference type="Proteomes" id="UP000649617"/>
    </source>
</evidence>
<proteinExistence type="predicted"/>